<evidence type="ECO:0000256" key="1">
    <source>
        <dbReference type="SAM" id="MobiDB-lite"/>
    </source>
</evidence>
<keyword evidence="4" id="KW-1185">Reference proteome</keyword>
<feature type="compositionally biased region" description="Low complexity" evidence="1">
    <location>
        <begin position="314"/>
        <end position="332"/>
    </location>
</feature>
<organism evidence="3 4">
    <name type="scientific">Cytospora chrysosperma</name>
    <name type="common">Cytospora canker fungus</name>
    <name type="synonym">Sphaeria chrysosperma</name>
    <dbReference type="NCBI Taxonomy" id="252740"/>
    <lineage>
        <taxon>Eukaryota</taxon>
        <taxon>Fungi</taxon>
        <taxon>Dikarya</taxon>
        <taxon>Ascomycota</taxon>
        <taxon>Pezizomycotina</taxon>
        <taxon>Sordariomycetes</taxon>
        <taxon>Sordariomycetidae</taxon>
        <taxon>Diaporthales</taxon>
        <taxon>Cytosporaceae</taxon>
        <taxon>Cytospora</taxon>
    </lineage>
</organism>
<evidence type="ECO:0000313" key="3">
    <source>
        <dbReference type="EMBL" id="ROV98217.1"/>
    </source>
</evidence>
<name>A0A423W4G4_CYTCH</name>
<feature type="signal peptide" evidence="2">
    <location>
        <begin position="1"/>
        <end position="20"/>
    </location>
</feature>
<dbReference type="AlphaFoldDB" id="A0A423W4G4"/>
<keyword evidence="2" id="KW-0732">Signal</keyword>
<accession>A0A423W4G4</accession>
<reference evidence="3 4" key="1">
    <citation type="submission" date="2015-09" db="EMBL/GenBank/DDBJ databases">
        <title>Host preference determinants of Valsa canker pathogens revealed by comparative genomics.</title>
        <authorList>
            <person name="Yin Z."/>
            <person name="Huang L."/>
        </authorList>
    </citation>
    <scope>NUCLEOTIDE SEQUENCE [LARGE SCALE GENOMIC DNA]</scope>
    <source>
        <strain evidence="3 4">YSFL</strain>
    </source>
</reference>
<gene>
    <name evidence="3" type="ORF">VSDG_04478</name>
</gene>
<evidence type="ECO:0000313" key="4">
    <source>
        <dbReference type="Proteomes" id="UP000284375"/>
    </source>
</evidence>
<feature type="chain" id="PRO_5019367122" evidence="2">
    <location>
        <begin position="21"/>
        <end position="373"/>
    </location>
</feature>
<proteinExistence type="predicted"/>
<dbReference type="Proteomes" id="UP000284375">
    <property type="component" value="Unassembled WGS sequence"/>
</dbReference>
<dbReference type="OrthoDB" id="10628291at2759"/>
<dbReference type="EMBL" id="LJZO01000014">
    <property type="protein sequence ID" value="ROV98217.1"/>
    <property type="molecule type" value="Genomic_DNA"/>
</dbReference>
<evidence type="ECO:0000256" key="2">
    <source>
        <dbReference type="SAM" id="SignalP"/>
    </source>
</evidence>
<feature type="region of interest" description="Disordered" evidence="1">
    <location>
        <begin position="314"/>
        <end position="373"/>
    </location>
</feature>
<sequence>MKSRILLLLVATAAAALASALGQGDAVDANQRNDEIMPRDEKPHTVWVTKVMTIPRASLAALASMASLIPTTSSPVVVQTAFVYETIWSDPALSAWITLKGGTKLPPTYSTSTSYSTITVIAHSVTFTTTTLHVRALETASASSSSAVDIPPYSSVITAVGSPLWTSSRTAEPLPPPMLSAPVSSTITTLFPLHSDPTEQPPPLPFASNASDTATLTLSEIPLPTAEPPATTLMTSVIPVPTPTSAPAPGNFSCVENWCSDNGASYCLYWGGITAENSAGEPLPGMVLTHLGGCTLVTTTLGGGLTTTMVVSAPDTTTSTSTSTSTPASAPAAPTPPAGPGATPAPFSEPSSLAPDRTAGVTLVLRPRGRGRV</sequence>
<comment type="caution">
    <text evidence="3">The sequence shown here is derived from an EMBL/GenBank/DDBJ whole genome shotgun (WGS) entry which is preliminary data.</text>
</comment>
<protein>
    <submittedName>
        <fullName evidence="3">Uncharacterized protein</fullName>
    </submittedName>
</protein>